<evidence type="ECO:0000256" key="1">
    <source>
        <dbReference type="SAM" id="MobiDB-lite"/>
    </source>
</evidence>
<dbReference type="EMBL" id="LT607750">
    <property type="protein sequence ID" value="SCG54765.1"/>
    <property type="molecule type" value="Genomic_DNA"/>
</dbReference>
<feature type="region of interest" description="Disordered" evidence="1">
    <location>
        <begin position="1"/>
        <end position="22"/>
    </location>
</feature>
<accession>A0A1C5I9E9</accession>
<gene>
    <name evidence="2" type="ORF">GA0070609_2962</name>
</gene>
<proteinExistence type="predicted"/>
<protein>
    <submittedName>
        <fullName evidence="2">Uncharacterized protein</fullName>
    </submittedName>
</protein>
<organism evidence="2 3">
    <name type="scientific">Micromonospora echinaurantiaca</name>
    <dbReference type="NCBI Taxonomy" id="47857"/>
    <lineage>
        <taxon>Bacteria</taxon>
        <taxon>Bacillati</taxon>
        <taxon>Actinomycetota</taxon>
        <taxon>Actinomycetes</taxon>
        <taxon>Micromonosporales</taxon>
        <taxon>Micromonosporaceae</taxon>
        <taxon>Micromonospora</taxon>
    </lineage>
</organism>
<evidence type="ECO:0000313" key="2">
    <source>
        <dbReference type="EMBL" id="SCG54765.1"/>
    </source>
</evidence>
<dbReference type="AlphaFoldDB" id="A0A1C5I9E9"/>
<dbReference type="Proteomes" id="UP000198217">
    <property type="component" value="Chromosome I"/>
</dbReference>
<reference evidence="2 3" key="1">
    <citation type="submission" date="2016-06" db="EMBL/GenBank/DDBJ databases">
        <authorList>
            <person name="Kjaerup R.B."/>
            <person name="Dalgaard T.S."/>
            <person name="Juul-Madsen H.R."/>
        </authorList>
    </citation>
    <scope>NUCLEOTIDE SEQUENCE [LARGE SCALE GENOMIC DNA]</scope>
    <source>
        <strain evidence="2 3">DSM 43904</strain>
    </source>
</reference>
<sequence length="1084" mass="118597">MTSERAVPPFDQPTKIDGHAGPQGRRLLSAALPAMAGNVAVRTAVRVPEPRHGTGVSAAELLLNANTDRCYAVGLRVRTGVRYLTVTRHADGRAELLADDILAYDFDRWLPVEVTIVDGRITVGVDGSTAATVTDRLPLDGGGVGLAATATAAEFAPVEVVALGPRRPPAGRTVDAASPDLTAAAIEPAATVEGPGYRLDVAALRWAGGSGYAAELTVRAGDGWVRASERFGERWLVLRGDAGSRRDPQGTLDRYPVTLTELEVLGADSVRLRGGHPELFALTVTWRLDGPHPYADIELTPRVDGRFVVAYQAFTAVPEDEVDEVLCGPLRHARMIGGPASVGRDELFAPMCLVQRGPVTTGLFAPAGELPFEYESARGDDDQPFGMGLRTPDGRVAPTLYAPQYGRRADLRAGETYRFTVGVYAGRTELYDAYRDLLRGEYGYTAYRRNVAGCSLTDTVHNLIDLLKAGPDTDDPVDYQGSPSGWWSRAKGFIDIENNQAVRATTTAVLLGAYQLTGDDELYETRALPTVEFHLSRNGYGWTPREDATVYGDPTKHALCGTPFGAPALAPLHTLTRGTLTAARELALSSLDAQDYWLKRTPMSEPLAAYRMTRDPKLLRQAEEAAERYVVEDLDQPYGGEADPHDFALYYCRAWIELLEMFEETGRRRYLDAAYAEAKRFVTMVFARPVPDTTVTVPERPLFVDRQIELTGWWNPDDLYDYPATDVPDEQVPAWQVSPTGLSIEALNTYRFNGFTLNPGWAPFLLRLAAHTGDDLLRDVAHNALVGRFTNYPGYYYRQLTVHHLRPDFPWTGPFGNTTVYYHHAPAQLGMALDYLVTEHETRSGGAIAFPAEFEQNYVWFAFRVRGHATGRFHGEDGVWLWLPKGLVRLDTEQVNWIAAEGGDRLCVSLTNAAATDTTVTVTLDPAWVPMTPGVAYRATVIRDGGVPERAEVVDHRLTVPVSGHGITAIVVHGLALDVPLHRAGAAPVGAHRFDDGPVGAVRGILIPKPDGSRYHAYVQAATREPATLHWSLDDGASWQRADRAVLPNEWTVPVDDLSAAFSYVVQVGDRRTEPVRLACGQEA</sequence>
<name>A0A1C5I9E9_9ACTN</name>
<evidence type="ECO:0000313" key="3">
    <source>
        <dbReference type="Proteomes" id="UP000198217"/>
    </source>
</evidence>
<keyword evidence="3" id="KW-1185">Reference proteome</keyword>
<dbReference type="RefSeq" id="WP_157748169.1">
    <property type="nucleotide sequence ID" value="NZ_LT607750.1"/>
</dbReference>
<dbReference type="Gene3D" id="2.60.120.560">
    <property type="entry name" value="Exo-inulinase, domain 1"/>
    <property type="match status" value="1"/>
</dbReference>